<keyword evidence="1" id="KW-0805">Transcription regulation</keyword>
<dbReference type="PANTHER" id="PTHR30055:SF226">
    <property type="entry name" value="HTH-TYPE TRANSCRIPTIONAL REGULATOR PKSA"/>
    <property type="match status" value="1"/>
</dbReference>
<protein>
    <submittedName>
        <fullName evidence="6">TetR/AcrR family transcriptional regulator</fullName>
    </submittedName>
</protein>
<dbReference type="InterPro" id="IPR009057">
    <property type="entry name" value="Homeodomain-like_sf"/>
</dbReference>
<evidence type="ECO:0000256" key="1">
    <source>
        <dbReference type="ARBA" id="ARBA00023015"/>
    </source>
</evidence>
<dbReference type="PROSITE" id="PS01081">
    <property type="entry name" value="HTH_TETR_1"/>
    <property type="match status" value="1"/>
</dbReference>
<comment type="caution">
    <text evidence="6">The sequence shown here is derived from an EMBL/GenBank/DDBJ whole genome shotgun (WGS) entry which is preliminary data.</text>
</comment>
<feature type="DNA-binding region" description="H-T-H motif" evidence="4">
    <location>
        <begin position="40"/>
        <end position="59"/>
    </location>
</feature>
<sequence>MSPVTPAPSDASSDPKADKAKAILAGAFEVFMAQGYAAASMARIAKAAGVSKPTLYSYFQDKEGLFVALVQQLLHKSSNMMGNLPARAEMPTSPDVMLRKMGRSFINEAVSNQPFLTLMRLIIGESEQFPELAQTFVRELTKPLLERLSTYLANHPELEFTDPEIAARVFSGSMVHYLIVQEMMGGKEIMPLECDRMVDGLVDLMMAGGHYQA</sequence>
<dbReference type="GO" id="GO:0003700">
    <property type="term" value="F:DNA-binding transcription factor activity"/>
    <property type="evidence" value="ECO:0007669"/>
    <property type="project" value="TreeGrafter"/>
</dbReference>
<dbReference type="GO" id="GO:0000976">
    <property type="term" value="F:transcription cis-regulatory region binding"/>
    <property type="evidence" value="ECO:0007669"/>
    <property type="project" value="TreeGrafter"/>
</dbReference>
<dbReference type="Gene3D" id="1.10.357.10">
    <property type="entry name" value="Tetracycline Repressor, domain 2"/>
    <property type="match status" value="1"/>
</dbReference>
<dbReference type="FunFam" id="1.10.10.60:FF:000141">
    <property type="entry name" value="TetR family transcriptional regulator"/>
    <property type="match status" value="1"/>
</dbReference>
<dbReference type="InterPro" id="IPR036271">
    <property type="entry name" value="Tet_transcr_reg_TetR-rel_C_sf"/>
</dbReference>
<dbReference type="EMBL" id="QXHD01000003">
    <property type="protein sequence ID" value="NEZ54782.1"/>
    <property type="molecule type" value="Genomic_DNA"/>
</dbReference>
<dbReference type="RefSeq" id="WP_163696437.1">
    <property type="nucleotide sequence ID" value="NZ_QXHD01000003.1"/>
</dbReference>
<dbReference type="PRINTS" id="PR00455">
    <property type="entry name" value="HTHTETR"/>
</dbReference>
<dbReference type="InterPro" id="IPR023772">
    <property type="entry name" value="DNA-bd_HTH_TetR-type_CS"/>
</dbReference>
<dbReference type="SUPFAM" id="SSF48498">
    <property type="entry name" value="Tetracyclin repressor-like, C-terminal domain"/>
    <property type="match status" value="1"/>
</dbReference>
<dbReference type="InterPro" id="IPR001647">
    <property type="entry name" value="HTH_TetR"/>
</dbReference>
<evidence type="ECO:0000256" key="2">
    <source>
        <dbReference type="ARBA" id="ARBA00023125"/>
    </source>
</evidence>
<dbReference type="Pfam" id="PF14246">
    <property type="entry name" value="TetR_C_7"/>
    <property type="match status" value="1"/>
</dbReference>
<dbReference type="InterPro" id="IPR050109">
    <property type="entry name" value="HTH-type_TetR-like_transc_reg"/>
</dbReference>
<dbReference type="InterPro" id="IPR039536">
    <property type="entry name" value="TetR_C_Proteobacteria"/>
</dbReference>
<keyword evidence="2 4" id="KW-0238">DNA-binding</keyword>
<dbReference type="PANTHER" id="PTHR30055">
    <property type="entry name" value="HTH-TYPE TRANSCRIPTIONAL REGULATOR RUTR"/>
    <property type="match status" value="1"/>
</dbReference>
<proteinExistence type="predicted"/>
<dbReference type="AlphaFoldDB" id="A0A6M0RGB8"/>
<organism evidence="6 7">
    <name type="scientific">Adonisia turfae CCMR0081</name>
    <dbReference type="NCBI Taxonomy" id="2292702"/>
    <lineage>
        <taxon>Bacteria</taxon>
        <taxon>Bacillati</taxon>
        <taxon>Cyanobacteriota</taxon>
        <taxon>Adonisia</taxon>
        <taxon>Adonisia turfae</taxon>
    </lineage>
</organism>
<dbReference type="PROSITE" id="PS50977">
    <property type="entry name" value="HTH_TETR_2"/>
    <property type="match status" value="1"/>
</dbReference>
<evidence type="ECO:0000313" key="6">
    <source>
        <dbReference type="EMBL" id="NEZ54782.1"/>
    </source>
</evidence>
<accession>A0A6M0RGB8</accession>
<keyword evidence="7" id="KW-1185">Reference proteome</keyword>
<evidence type="ECO:0000256" key="3">
    <source>
        <dbReference type="ARBA" id="ARBA00023163"/>
    </source>
</evidence>
<dbReference type="Pfam" id="PF00440">
    <property type="entry name" value="TetR_N"/>
    <property type="match status" value="1"/>
</dbReference>
<feature type="domain" description="HTH tetR-type" evidence="5">
    <location>
        <begin position="17"/>
        <end position="77"/>
    </location>
</feature>
<dbReference type="Proteomes" id="UP000481033">
    <property type="component" value="Unassembled WGS sequence"/>
</dbReference>
<reference evidence="6 7" key="1">
    <citation type="journal article" date="2020" name="Microb. Ecol.">
        <title>Ecogenomics of the Marine Benthic Filamentous Cyanobacterium Adonisia.</title>
        <authorList>
            <person name="Walter J.M."/>
            <person name="Coutinho F.H."/>
            <person name="Leomil L."/>
            <person name="Hargreaves P.I."/>
            <person name="Campeao M.E."/>
            <person name="Vieira V.V."/>
            <person name="Silva B.S."/>
            <person name="Fistarol G.O."/>
            <person name="Salomon P.S."/>
            <person name="Sawabe T."/>
            <person name="Mino S."/>
            <person name="Hosokawa M."/>
            <person name="Miyashita H."/>
            <person name="Maruyama F."/>
            <person name="van Verk M.C."/>
            <person name="Dutilh B.E."/>
            <person name="Thompson C.C."/>
            <person name="Thompson F.L."/>
        </authorList>
    </citation>
    <scope>NUCLEOTIDE SEQUENCE [LARGE SCALE GENOMIC DNA]</scope>
    <source>
        <strain evidence="6 7">CCMR0081</strain>
    </source>
</reference>
<evidence type="ECO:0000259" key="5">
    <source>
        <dbReference type="PROSITE" id="PS50977"/>
    </source>
</evidence>
<keyword evidence="3" id="KW-0804">Transcription</keyword>
<gene>
    <name evidence="6" type="ORF">DXZ20_03555</name>
</gene>
<evidence type="ECO:0000313" key="7">
    <source>
        <dbReference type="Proteomes" id="UP000481033"/>
    </source>
</evidence>
<dbReference type="GO" id="GO:0045892">
    <property type="term" value="P:negative regulation of DNA-templated transcription"/>
    <property type="evidence" value="ECO:0007669"/>
    <property type="project" value="UniProtKB-ARBA"/>
</dbReference>
<name>A0A6M0RGB8_9CYAN</name>
<dbReference type="SUPFAM" id="SSF46689">
    <property type="entry name" value="Homeodomain-like"/>
    <property type="match status" value="1"/>
</dbReference>
<evidence type="ECO:0000256" key="4">
    <source>
        <dbReference type="PROSITE-ProRule" id="PRU00335"/>
    </source>
</evidence>